<keyword evidence="1" id="KW-0547">Nucleotide-binding</keyword>
<name>D8UD14_VOLCA</name>
<evidence type="ECO:0000313" key="5">
    <source>
        <dbReference type="Proteomes" id="UP000001058"/>
    </source>
</evidence>
<evidence type="ECO:0000256" key="3">
    <source>
        <dbReference type="SAM" id="Phobius"/>
    </source>
</evidence>
<dbReference type="Proteomes" id="UP000001058">
    <property type="component" value="Unassembled WGS sequence"/>
</dbReference>
<dbReference type="Gene3D" id="3.30.200.20">
    <property type="entry name" value="Phosphorylase Kinase, domain 1"/>
    <property type="match status" value="1"/>
</dbReference>
<dbReference type="OrthoDB" id="4062651at2759"/>
<proteinExistence type="predicted"/>
<dbReference type="InParanoid" id="D8UD14"/>
<keyword evidence="3" id="KW-1133">Transmembrane helix</keyword>
<keyword evidence="5" id="KW-1185">Reference proteome</keyword>
<dbReference type="GeneID" id="9619804"/>
<feature type="compositionally biased region" description="Low complexity" evidence="2">
    <location>
        <begin position="7"/>
        <end position="22"/>
    </location>
</feature>
<feature type="binding site" evidence="1">
    <location>
        <position position="166"/>
    </location>
    <ligand>
        <name>ATP</name>
        <dbReference type="ChEBI" id="CHEBI:30616"/>
    </ligand>
</feature>
<sequence length="220" mass="22253">MDAPGNAVAASTGPSPSPSTGAVQNHALTSGIAAGGALGIVIAFAAVALVVRRLRQRRRRLTWHGSSPSPKAGVPPAAAPVPLVGMELDGVGEASSGPAGGGGGGGGGDGCSAFSMSFAAADQANSNPPSSQHSSQGGSLRNRVLGSGGFGVVYKGEWRGLPVAIKVVLLYWYLWLRSVVIDSQLHDGAACRCSVSGWRQLRLPRGDGPGDSTQDYEQPK</sequence>
<dbReference type="GO" id="GO:0005524">
    <property type="term" value="F:ATP binding"/>
    <property type="evidence" value="ECO:0007669"/>
    <property type="project" value="UniProtKB-UniRule"/>
</dbReference>
<keyword evidence="3" id="KW-0472">Membrane</keyword>
<dbReference type="InterPro" id="IPR011009">
    <property type="entry name" value="Kinase-like_dom_sf"/>
</dbReference>
<gene>
    <name evidence="4" type="ORF">VOLCADRAFT_97554</name>
</gene>
<dbReference type="InterPro" id="IPR017441">
    <property type="entry name" value="Protein_kinase_ATP_BS"/>
</dbReference>
<feature type="region of interest" description="Disordered" evidence="2">
    <location>
        <begin position="1"/>
        <end position="22"/>
    </location>
</feature>
<protein>
    <recommendedName>
        <fullName evidence="6">Protein kinase domain-containing protein</fullName>
    </recommendedName>
</protein>
<organism evidence="5">
    <name type="scientific">Volvox carteri f. nagariensis</name>
    <dbReference type="NCBI Taxonomy" id="3068"/>
    <lineage>
        <taxon>Eukaryota</taxon>
        <taxon>Viridiplantae</taxon>
        <taxon>Chlorophyta</taxon>
        <taxon>core chlorophytes</taxon>
        <taxon>Chlorophyceae</taxon>
        <taxon>CS clade</taxon>
        <taxon>Chlamydomonadales</taxon>
        <taxon>Volvocaceae</taxon>
        <taxon>Volvox</taxon>
    </lineage>
</organism>
<keyword evidence="3" id="KW-0812">Transmembrane</keyword>
<accession>D8UD14</accession>
<reference evidence="4 5" key="1">
    <citation type="journal article" date="2010" name="Science">
        <title>Genomic analysis of organismal complexity in the multicellular green alga Volvox carteri.</title>
        <authorList>
            <person name="Prochnik S.E."/>
            <person name="Umen J."/>
            <person name="Nedelcu A.M."/>
            <person name="Hallmann A."/>
            <person name="Miller S.M."/>
            <person name="Nishii I."/>
            <person name="Ferris P."/>
            <person name="Kuo A."/>
            <person name="Mitros T."/>
            <person name="Fritz-Laylin L.K."/>
            <person name="Hellsten U."/>
            <person name="Chapman J."/>
            <person name="Simakov O."/>
            <person name="Rensing S.A."/>
            <person name="Terry A."/>
            <person name="Pangilinan J."/>
            <person name="Kapitonov V."/>
            <person name="Jurka J."/>
            <person name="Salamov A."/>
            <person name="Shapiro H."/>
            <person name="Schmutz J."/>
            <person name="Grimwood J."/>
            <person name="Lindquist E."/>
            <person name="Lucas S."/>
            <person name="Grigoriev I.V."/>
            <person name="Schmitt R."/>
            <person name="Kirk D."/>
            <person name="Rokhsar D.S."/>
        </authorList>
    </citation>
    <scope>NUCLEOTIDE SEQUENCE [LARGE SCALE GENOMIC DNA]</scope>
    <source>
        <strain evidence="5">f. Nagariensis / Eve</strain>
    </source>
</reference>
<dbReference type="EMBL" id="GL378383">
    <property type="protein sequence ID" value="EFJ42316.1"/>
    <property type="molecule type" value="Genomic_DNA"/>
</dbReference>
<dbReference type="RefSeq" id="XP_002956549.1">
    <property type="nucleotide sequence ID" value="XM_002956503.1"/>
</dbReference>
<evidence type="ECO:0000313" key="4">
    <source>
        <dbReference type="EMBL" id="EFJ42316.1"/>
    </source>
</evidence>
<dbReference type="SUPFAM" id="SSF56112">
    <property type="entry name" value="Protein kinase-like (PK-like)"/>
    <property type="match status" value="1"/>
</dbReference>
<dbReference type="AlphaFoldDB" id="D8UD14"/>
<dbReference type="KEGG" id="vcn:VOLCADRAFT_97554"/>
<feature type="transmembrane region" description="Helical" evidence="3">
    <location>
        <begin position="27"/>
        <end position="51"/>
    </location>
</feature>
<keyword evidence="1" id="KW-0067">ATP-binding</keyword>
<dbReference type="PROSITE" id="PS00107">
    <property type="entry name" value="PROTEIN_KINASE_ATP"/>
    <property type="match status" value="1"/>
</dbReference>
<evidence type="ECO:0000256" key="1">
    <source>
        <dbReference type="PROSITE-ProRule" id="PRU10141"/>
    </source>
</evidence>
<evidence type="ECO:0008006" key="6">
    <source>
        <dbReference type="Google" id="ProtNLM"/>
    </source>
</evidence>
<evidence type="ECO:0000256" key="2">
    <source>
        <dbReference type="SAM" id="MobiDB-lite"/>
    </source>
</evidence>